<evidence type="ECO:0000313" key="2">
    <source>
        <dbReference type="Proteomes" id="UP000199119"/>
    </source>
</evidence>
<name>A0A1I2HXS0_9BURK</name>
<organism evidence="1 2">
    <name type="scientific">Paracidovorax wautersii</name>
    <dbReference type="NCBI Taxonomy" id="1177982"/>
    <lineage>
        <taxon>Bacteria</taxon>
        <taxon>Pseudomonadati</taxon>
        <taxon>Pseudomonadota</taxon>
        <taxon>Betaproteobacteria</taxon>
        <taxon>Burkholderiales</taxon>
        <taxon>Comamonadaceae</taxon>
        <taxon>Paracidovorax</taxon>
    </lineage>
</organism>
<dbReference type="RefSeq" id="WP_139222993.1">
    <property type="nucleotide sequence ID" value="NZ_FONX01000042.1"/>
</dbReference>
<dbReference type="Proteomes" id="UP000199119">
    <property type="component" value="Unassembled WGS sequence"/>
</dbReference>
<evidence type="ECO:0000313" key="1">
    <source>
        <dbReference type="EMBL" id="SFF34253.1"/>
    </source>
</evidence>
<dbReference type="EMBL" id="FONX01000042">
    <property type="protein sequence ID" value="SFF34253.1"/>
    <property type="molecule type" value="Genomic_DNA"/>
</dbReference>
<sequence>MNAVATVAQMAVKAPVPMTMYAQGDQLFVHNGADYRVVGRVGNFGSMAVSSSYPQNAFPAKSMDWLNDRAGVATYVATAINAYPGLCRRVKAAESLNAEMAAKLAVAAAALKRSALSPEYAASLARELELCAAKAKA</sequence>
<keyword evidence="2" id="KW-1185">Reference proteome</keyword>
<dbReference type="AlphaFoldDB" id="A0A1I2HXS0"/>
<gene>
    <name evidence="1" type="ORF">SAMN04489711_1423</name>
</gene>
<accession>A0A1I2HXS0</accession>
<dbReference type="STRING" id="1177982.SAMN04489711_1423"/>
<protein>
    <submittedName>
        <fullName evidence="1">Uncharacterized protein</fullName>
    </submittedName>
</protein>
<proteinExistence type="predicted"/>
<reference evidence="2" key="1">
    <citation type="submission" date="2016-10" db="EMBL/GenBank/DDBJ databases">
        <authorList>
            <person name="Varghese N."/>
            <person name="Submissions S."/>
        </authorList>
    </citation>
    <scope>NUCLEOTIDE SEQUENCE [LARGE SCALE GENOMIC DNA]</scope>
    <source>
        <strain evidence="2">DSM 27981</strain>
    </source>
</reference>